<dbReference type="PANTHER" id="PTHR34596">
    <property type="entry name" value="CHITOPORIN"/>
    <property type="match status" value="1"/>
</dbReference>
<evidence type="ECO:0000256" key="1">
    <source>
        <dbReference type="ARBA" id="ARBA00009075"/>
    </source>
</evidence>
<dbReference type="PANTHER" id="PTHR34596:SF2">
    <property type="entry name" value="CHITOPORIN"/>
    <property type="match status" value="1"/>
</dbReference>
<feature type="signal peptide" evidence="4">
    <location>
        <begin position="1"/>
        <end position="24"/>
    </location>
</feature>
<evidence type="ECO:0000313" key="6">
    <source>
        <dbReference type="Proteomes" id="UP001148189"/>
    </source>
</evidence>
<feature type="chain" id="PRO_5045407519" evidence="4">
    <location>
        <begin position="25"/>
        <end position="428"/>
    </location>
</feature>
<gene>
    <name evidence="5" type="ORF">M5G21_14695</name>
</gene>
<protein>
    <submittedName>
        <fullName evidence="5">OprD family porin</fullName>
    </submittedName>
</protein>
<comment type="caution">
    <text evidence="5">The sequence shown here is derived from an EMBL/GenBank/DDBJ whole genome shotgun (WGS) entry which is preliminary data.</text>
</comment>
<name>A0ABT5ND75_9PSED</name>
<dbReference type="EMBL" id="JAMDHD010000023">
    <property type="protein sequence ID" value="MDD0986204.1"/>
    <property type="molecule type" value="Genomic_DNA"/>
</dbReference>
<keyword evidence="6" id="KW-1185">Reference proteome</keyword>
<dbReference type="InterPro" id="IPR005318">
    <property type="entry name" value="OM_porin_bac"/>
</dbReference>
<evidence type="ECO:0000313" key="5">
    <source>
        <dbReference type="EMBL" id="MDD0986204.1"/>
    </source>
</evidence>
<sequence length="428" mass="47155">MNKKTCKTLMPGLLIALPFAPSFAAADLLKDSKGNLELKNFYFNRDFRDSTATDSKREEWAQGFILNLQSGFTDGPVGFGLDALGMLGLKLDSSPDRSGTGLLSRDSDRRAYDEYSKLELTAKAKFAQSELRLGGLNSVLPLLASNNTRLLPQVFNGVQLSSKDIKSLTATLGQVDSVKQRDSTDSEDLSASSQLGGYSSAITSDHYTYAGFDYQLLPSLNVAYQYSYLENLFRRDYVGLKFNMPLSKGRMFAEARYFEGQESGKKLLGKVDNRTISSNAGYSAMGHTLSAGYQAASGATAYPYVNGTDTYLFGEMLVSNFALANEDVWYAGYSYDFAALGLPGLTWSLRYAKGENVDPANIKTVKAKALRAEGSDGEEWERISDITYVVQSGAFKNVSFRWRNAINRSTYSDGADENRLIIGYVYNF</sequence>
<organism evidence="5 6">
    <name type="scientific">Pseudomonas shahriarae</name>
    <dbReference type="NCBI Taxonomy" id="2745512"/>
    <lineage>
        <taxon>Bacteria</taxon>
        <taxon>Pseudomonadati</taxon>
        <taxon>Pseudomonadota</taxon>
        <taxon>Gammaproteobacteria</taxon>
        <taxon>Pseudomonadales</taxon>
        <taxon>Pseudomonadaceae</taxon>
        <taxon>Pseudomonas</taxon>
    </lineage>
</organism>
<reference evidence="5" key="1">
    <citation type="submission" date="2022-05" db="EMBL/GenBank/DDBJ databases">
        <title>Novel Pseudomonas spp. Isolated from a Rainbow Trout Aquaculture Facility.</title>
        <authorList>
            <person name="Testerman T."/>
            <person name="Graf J."/>
        </authorList>
    </citation>
    <scope>NUCLEOTIDE SEQUENCE</scope>
    <source>
        <strain evidence="5">ID1050</strain>
    </source>
</reference>
<dbReference type="Proteomes" id="UP001148189">
    <property type="component" value="Unassembled WGS sequence"/>
</dbReference>
<keyword evidence="2" id="KW-0813">Transport</keyword>
<dbReference type="InterPro" id="IPR023614">
    <property type="entry name" value="Porin_dom_sf"/>
</dbReference>
<dbReference type="Pfam" id="PF03573">
    <property type="entry name" value="OprD"/>
    <property type="match status" value="1"/>
</dbReference>
<evidence type="ECO:0000256" key="3">
    <source>
        <dbReference type="ARBA" id="ARBA00022729"/>
    </source>
</evidence>
<evidence type="ECO:0000256" key="2">
    <source>
        <dbReference type="ARBA" id="ARBA00022448"/>
    </source>
</evidence>
<dbReference type="RefSeq" id="WP_238344545.1">
    <property type="nucleotide sequence ID" value="NZ_JAMDHD010000023.1"/>
</dbReference>
<accession>A0ABT5ND75</accession>
<dbReference type="Gene3D" id="2.40.160.10">
    <property type="entry name" value="Porin"/>
    <property type="match status" value="1"/>
</dbReference>
<proteinExistence type="inferred from homology"/>
<keyword evidence="3 4" id="KW-0732">Signal</keyword>
<evidence type="ECO:0000256" key="4">
    <source>
        <dbReference type="SAM" id="SignalP"/>
    </source>
</evidence>
<comment type="similarity">
    <text evidence="1">Belongs to the outer membrane porin (Opr) (TC 1.B.25) family.</text>
</comment>